<dbReference type="STRING" id="1798383.A3D78_06090"/>
<evidence type="ECO:0000256" key="5">
    <source>
        <dbReference type="ARBA" id="ARBA00023204"/>
    </source>
</evidence>
<dbReference type="PANTHER" id="PTHR10815">
    <property type="entry name" value="METHYLATED-DNA--PROTEIN-CYSTEINE METHYLTRANSFERASE"/>
    <property type="match status" value="1"/>
</dbReference>
<evidence type="ECO:0000256" key="1">
    <source>
        <dbReference type="ARBA" id="ARBA00001286"/>
    </source>
</evidence>
<comment type="catalytic activity">
    <reaction evidence="6">
        <text>a 6-O-methyl-2'-deoxyguanosine in DNA + L-cysteinyl-[protein] = S-methyl-L-cysteinyl-[protein] + a 2'-deoxyguanosine in DNA</text>
        <dbReference type="Rhea" id="RHEA:24000"/>
        <dbReference type="Rhea" id="RHEA-COMP:10131"/>
        <dbReference type="Rhea" id="RHEA-COMP:10132"/>
        <dbReference type="Rhea" id="RHEA-COMP:11367"/>
        <dbReference type="Rhea" id="RHEA-COMP:11368"/>
        <dbReference type="ChEBI" id="CHEBI:29950"/>
        <dbReference type="ChEBI" id="CHEBI:82612"/>
        <dbReference type="ChEBI" id="CHEBI:85445"/>
        <dbReference type="ChEBI" id="CHEBI:85448"/>
        <dbReference type="EC" id="2.1.1.63"/>
    </reaction>
</comment>
<dbReference type="InterPro" id="IPR001497">
    <property type="entry name" value="MethylDNA_cys_MeTrfase_AS"/>
</dbReference>
<evidence type="ECO:0000313" key="9">
    <source>
        <dbReference type="Proteomes" id="UP000176253"/>
    </source>
</evidence>
<dbReference type="PANTHER" id="PTHR10815:SF13">
    <property type="entry name" value="METHYLATED-DNA--PROTEIN-CYSTEINE METHYLTRANSFERASE"/>
    <property type="match status" value="1"/>
</dbReference>
<comment type="caution">
    <text evidence="8">The sequence shown here is derived from an EMBL/GenBank/DDBJ whole genome shotgun (WGS) entry which is preliminary data.</text>
</comment>
<dbReference type="PROSITE" id="PS00374">
    <property type="entry name" value="MGMT"/>
    <property type="match status" value="1"/>
</dbReference>
<organism evidence="8 9">
    <name type="scientific">Candidatus Gottesmanbacteria bacterium RIFCSPHIGHO2_02_FULL_39_14</name>
    <dbReference type="NCBI Taxonomy" id="1798383"/>
    <lineage>
        <taxon>Bacteria</taxon>
        <taxon>Candidatus Gottesmaniibacteriota</taxon>
    </lineage>
</organism>
<dbReference type="GO" id="GO:0003908">
    <property type="term" value="F:methylated-DNA-[protein]-cysteine S-methyltransferase activity"/>
    <property type="evidence" value="ECO:0007669"/>
    <property type="project" value="UniProtKB-EC"/>
</dbReference>
<evidence type="ECO:0000256" key="4">
    <source>
        <dbReference type="ARBA" id="ARBA00022763"/>
    </source>
</evidence>
<evidence type="ECO:0000313" key="8">
    <source>
        <dbReference type="EMBL" id="OGG17423.1"/>
    </source>
</evidence>
<dbReference type="InterPro" id="IPR036388">
    <property type="entry name" value="WH-like_DNA-bd_sf"/>
</dbReference>
<reference evidence="8 9" key="1">
    <citation type="journal article" date="2016" name="Nat. Commun.">
        <title>Thousands of microbial genomes shed light on interconnected biogeochemical processes in an aquifer system.</title>
        <authorList>
            <person name="Anantharaman K."/>
            <person name="Brown C.T."/>
            <person name="Hug L.A."/>
            <person name="Sharon I."/>
            <person name="Castelle C.J."/>
            <person name="Probst A.J."/>
            <person name="Thomas B.C."/>
            <person name="Singh A."/>
            <person name="Wilkins M.J."/>
            <person name="Karaoz U."/>
            <person name="Brodie E.L."/>
            <person name="Williams K.H."/>
            <person name="Hubbard S.S."/>
            <person name="Banfield J.F."/>
        </authorList>
    </citation>
    <scope>NUCLEOTIDE SEQUENCE [LARGE SCALE GENOMIC DNA]</scope>
</reference>
<dbReference type="CDD" id="cd06445">
    <property type="entry name" value="ATase"/>
    <property type="match status" value="1"/>
</dbReference>
<dbReference type="NCBIfam" id="TIGR00589">
    <property type="entry name" value="ogt"/>
    <property type="match status" value="1"/>
</dbReference>
<dbReference type="Proteomes" id="UP000176253">
    <property type="component" value="Unassembled WGS sequence"/>
</dbReference>
<dbReference type="GO" id="GO:0006281">
    <property type="term" value="P:DNA repair"/>
    <property type="evidence" value="ECO:0007669"/>
    <property type="project" value="UniProtKB-KW"/>
</dbReference>
<dbReference type="Pfam" id="PF01035">
    <property type="entry name" value="DNA_binding_1"/>
    <property type="match status" value="1"/>
</dbReference>
<keyword evidence="5" id="KW-0234">DNA repair</keyword>
<comment type="catalytic activity">
    <reaction evidence="1">
        <text>a 4-O-methyl-thymidine in DNA + L-cysteinyl-[protein] = a thymidine in DNA + S-methyl-L-cysteinyl-[protein]</text>
        <dbReference type="Rhea" id="RHEA:53428"/>
        <dbReference type="Rhea" id="RHEA-COMP:10131"/>
        <dbReference type="Rhea" id="RHEA-COMP:10132"/>
        <dbReference type="Rhea" id="RHEA-COMP:13555"/>
        <dbReference type="Rhea" id="RHEA-COMP:13556"/>
        <dbReference type="ChEBI" id="CHEBI:29950"/>
        <dbReference type="ChEBI" id="CHEBI:82612"/>
        <dbReference type="ChEBI" id="CHEBI:137386"/>
        <dbReference type="ChEBI" id="CHEBI:137387"/>
        <dbReference type="EC" id="2.1.1.63"/>
    </reaction>
</comment>
<name>A0A1F5ZYI0_9BACT</name>
<dbReference type="Gene3D" id="1.10.10.10">
    <property type="entry name" value="Winged helix-like DNA-binding domain superfamily/Winged helix DNA-binding domain"/>
    <property type="match status" value="1"/>
</dbReference>
<dbReference type="InterPro" id="IPR036217">
    <property type="entry name" value="MethylDNA_cys_MeTrfase_DNAb"/>
</dbReference>
<dbReference type="SUPFAM" id="SSF46767">
    <property type="entry name" value="Methylated DNA-protein cysteine methyltransferase, C-terminal domain"/>
    <property type="match status" value="1"/>
</dbReference>
<keyword evidence="3" id="KW-0808">Transferase</keyword>
<accession>A0A1F5ZYI0</accession>
<evidence type="ECO:0000256" key="3">
    <source>
        <dbReference type="ARBA" id="ARBA00022679"/>
    </source>
</evidence>
<gene>
    <name evidence="8" type="ORF">A3D78_06090</name>
</gene>
<evidence type="ECO:0000259" key="7">
    <source>
        <dbReference type="Pfam" id="PF01035"/>
    </source>
</evidence>
<dbReference type="EMBL" id="MFJM01000035">
    <property type="protein sequence ID" value="OGG17423.1"/>
    <property type="molecule type" value="Genomic_DNA"/>
</dbReference>
<dbReference type="AlphaFoldDB" id="A0A1F5ZYI0"/>
<keyword evidence="2" id="KW-0489">Methyltransferase</keyword>
<keyword evidence="4" id="KW-0227">DNA damage</keyword>
<dbReference type="InterPro" id="IPR014048">
    <property type="entry name" value="MethylDNA_cys_MeTrfase_DNA-bd"/>
</dbReference>
<evidence type="ECO:0000256" key="6">
    <source>
        <dbReference type="ARBA" id="ARBA00049348"/>
    </source>
</evidence>
<evidence type="ECO:0000256" key="2">
    <source>
        <dbReference type="ARBA" id="ARBA00022603"/>
    </source>
</evidence>
<protein>
    <recommendedName>
        <fullName evidence="7">Methylated-DNA-[protein]-cysteine S-methyltransferase DNA binding domain-containing protein</fullName>
    </recommendedName>
</protein>
<dbReference type="GO" id="GO:0032259">
    <property type="term" value="P:methylation"/>
    <property type="evidence" value="ECO:0007669"/>
    <property type="project" value="UniProtKB-KW"/>
</dbReference>
<feature type="domain" description="Methylated-DNA-[protein]-cysteine S-methyltransferase DNA binding" evidence="7">
    <location>
        <begin position="4"/>
        <end position="83"/>
    </location>
</feature>
<proteinExistence type="predicted"/>
<sequence>MNNQEKIFQIVKRIPKGKVVTYKQIARISGIKSPRVIGNIIHKNKYPDSIPCHRVVKSDGTLATGYAFGGIKAQKKKLIDEGIKFVKNKIDLNIYQI</sequence>